<keyword evidence="3" id="KW-1185">Reference proteome</keyword>
<reference evidence="2 3" key="1">
    <citation type="journal article" date="2023" name="Plants (Basel)">
        <title>Bridging the Gap: Combining Genomics and Transcriptomics Approaches to Understand Stylosanthes scabra, an Orphan Legume from the Brazilian Caatinga.</title>
        <authorList>
            <person name="Ferreira-Neto J.R.C."/>
            <person name="da Silva M.D."/>
            <person name="Binneck E."/>
            <person name="de Melo N.F."/>
            <person name="da Silva R.H."/>
            <person name="de Melo A.L.T.M."/>
            <person name="Pandolfi V."/>
            <person name="Bustamante F.O."/>
            <person name="Brasileiro-Vidal A.C."/>
            <person name="Benko-Iseppon A.M."/>
        </authorList>
    </citation>
    <scope>NUCLEOTIDE SEQUENCE [LARGE SCALE GENOMIC DNA]</scope>
    <source>
        <tissue evidence="2">Leaves</tissue>
    </source>
</reference>
<dbReference type="EMBL" id="JASCZI010181829">
    <property type="protein sequence ID" value="MED6186020.1"/>
    <property type="molecule type" value="Genomic_DNA"/>
</dbReference>
<sequence>MRRRSSIHHQANGLTNVPFKICMFFIKFKGSFLFMNSRIKCNREVSSHQDSKNISNNSTKQATKKWKNQARGTTTEVDKGKENIQPQNLKRKNEDVEIMIDEEPKVKLGRKEQPDDDTTVEAAWQPRQDP</sequence>
<feature type="compositionally biased region" description="Polar residues" evidence="1">
    <location>
        <begin position="52"/>
        <end position="61"/>
    </location>
</feature>
<evidence type="ECO:0000313" key="2">
    <source>
        <dbReference type="EMBL" id="MED6186020.1"/>
    </source>
</evidence>
<proteinExistence type="predicted"/>
<accession>A0ABU6WP00</accession>
<comment type="caution">
    <text evidence="2">The sequence shown here is derived from an EMBL/GenBank/DDBJ whole genome shotgun (WGS) entry which is preliminary data.</text>
</comment>
<evidence type="ECO:0000313" key="3">
    <source>
        <dbReference type="Proteomes" id="UP001341840"/>
    </source>
</evidence>
<dbReference type="Proteomes" id="UP001341840">
    <property type="component" value="Unassembled WGS sequence"/>
</dbReference>
<protein>
    <submittedName>
        <fullName evidence="2">Uncharacterized protein</fullName>
    </submittedName>
</protein>
<evidence type="ECO:0000256" key="1">
    <source>
        <dbReference type="SAM" id="MobiDB-lite"/>
    </source>
</evidence>
<feature type="compositionally biased region" description="Basic and acidic residues" evidence="1">
    <location>
        <begin position="102"/>
        <end position="113"/>
    </location>
</feature>
<gene>
    <name evidence="2" type="ORF">PIB30_062727</name>
</gene>
<organism evidence="2 3">
    <name type="scientific">Stylosanthes scabra</name>
    <dbReference type="NCBI Taxonomy" id="79078"/>
    <lineage>
        <taxon>Eukaryota</taxon>
        <taxon>Viridiplantae</taxon>
        <taxon>Streptophyta</taxon>
        <taxon>Embryophyta</taxon>
        <taxon>Tracheophyta</taxon>
        <taxon>Spermatophyta</taxon>
        <taxon>Magnoliopsida</taxon>
        <taxon>eudicotyledons</taxon>
        <taxon>Gunneridae</taxon>
        <taxon>Pentapetalae</taxon>
        <taxon>rosids</taxon>
        <taxon>fabids</taxon>
        <taxon>Fabales</taxon>
        <taxon>Fabaceae</taxon>
        <taxon>Papilionoideae</taxon>
        <taxon>50 kb inversion clade</taxon>
        <taxon>dalbergioids sensu lato</taxon>
        <taxon>Dalbergieae</taxon>
        <taxon>Pterocarpus clade</taxon>
        <taxon>Stylosanthes</taxon>
    </lineage>
</organism>
<name>A0ABU6WP00_9FABA</name>
<feature type="region of interest" description="Disordered" evidence="1">
    <location>
        <begin position="46"/>
        <end position="130"/>
    </location>
</feature>